<reference evidence="5" key="1">
    <citation type="submission" date="2023-04" db="EMBL/GenBank/DDBJ databases">
        <title>Complete genome sequence of Temperatibacter marinus.</title>
        <authorList>
            <person name="Rong J.-C."/>
            <person name="Yi M.-L."/>
            <person name="Zhao Q."/>
        </authorList>
    </citation>
    <scope>NUCLEOTIDE SEQUENCE</scope>
    <source>
        <strain evidence="5">NBRC 110045</strain>
    </source>
</reference>
<proteinExistence type="predicted"/>
<dbReference type="InterPro" id="IPR036390">
    <property type="entry name" value="WH_DNA-bd_sf"/>
</dbReference>
<protein>
    <submittedName>
        <fullName evidence="5">Helix-turn-helix domain-containing protein</fullName>
    </submittedName>
</protein>
<dbReference type="SUPFAM" id="SSF55718">
    <property type="entry name" value="SCP-like"/>
    <property type="match status" value="1"/>
</dbReference>
<dbReference type="PANTHER" id="PTHR33204">
    <property type="entry name" value="TRANSCRIPTIONAL REGULATOR, MARR FAMILY"/>
    <property type="match status" value="1"/>
</dbReference>
<dbReference type="Proteomes" id="UP001268683">
    <property type="component" value="Chromosome"/>
</dbReference>
<dbReference type="RefSeq" id="WP_310797638.1">
    <property type="nucleotide sequence ID" value="NZ_CP123872.1"/>
</dbReference>
<evidence type="ECO:0000256" key="3">
    <source>
        <dbReference type="ARBA" id="ARBA00023163"/>
    </source>
</evidence>
<dbReference type="GO" id="GO:0003677">
    <property type="term" value="F:DNA binding"/>
    <property type="evidence" value="ECO:0007669"/>
    <property type="project" value="UniProtKB-KW"/>
</dbReference>
<keyword evidence="6" id="KW-1185">Reference proteome</keyword>
<evidence type="ECO:0000256" key="1">
    <source>
        <dbReference type="ARBA" id="ARBA00023015"/>
    </source>
</evidence>
<feature type="domain" description="HTH hxlR-type" evidence="4">
    <location>
        <begin position="12"/>
        <end position="109"/>
    </location>
</feature>
<evidence type="ECO:0000313" key="5">
    <source>
        <dbReference type="EMBL" id="WND01808.1"/>
    </source>
</evidence>
<dbReference type="InterPro" id="IPR036527">
    <property type="entry name" value="SCP2_sterol-bd_dom_sf"/>
</dbReference>
<evidence type="ECO:0000259" key="4">
    <source>
        <dbReference type="PROSITE" id="PS51118"/>
    </source>
</evidence>
<evidence type="ECO:0000313" key="6">
    <source>
        <dbReference type="Proteomes" id="UP001268683"/>
    </source>
</evidence>
<dbReference type="PROSITE" id="PS51118">
    <property type="entry name" value="HTH_HXLR"/>
    <property type="match status" value="1"/>
</dbReference>
<dbReference type="KEGG" id="tmk:QGN29_09610"/>
<organism evidence="5 6">
    <name type="scientific">Temperatibacter marinus</name>
    <dbReference type="NCBI Taxonomy" id="1456591"/>
    <lineage>
        <taxon>Bacteria</taxon>
        <taxon>Pseudomonadati</taxon>
        <taxon>Pseudomonadota</taxon>
        <taxon>Alphaproteobacteria</taxon>
        <taxon>Kordiimonadales</taxon>
        <taxon>Temperatibacteraceae</taxon>
        <taxon>Temperatibacter</taxon>
    </lineage>
</organism>
<dbReference type="EMBL" id="CP123872">
    <property type="protein sequence ID" value="WND01808.1"/>
    <property type="molecule type" value="Genomic_DNA"/>
</dbReference>
<gene>
    <name evidence="5" type="ORF">QGN29_09610</name>
</gene>
<dbReference type="PANTHER" id="PTHR33204:SF18">
    <property type="entry name" value="TRANSCRIPTIONAL REGULATORY PROTEIN"/>
    <property type="match status" value="1"/>
</dbReference>
<dbReference type="Pfam" id="PF01638">
    <property type="entry name" value="HxlR"/>
    <property type="match status" value="1"/>
</dbReference>
<sequence length="233" mass="26388">MNKSENKSGSLCPAVKASAIIGDKWVLLILRELFLGAHRYNDFQKAIARISPTVLSGRLKDMETAGLLIKRTVSGKKGGEYRLTKSGRELGPIIDHLSRWGLRWTRRSLKDEDIDVAGFMWDFHRSLNLDELPDGKTVLSVQFPEQETYKKWWLIIENGTVDLCTEDPGFDIDIYIVSSLISMVSVWMGDSTLKEELASQAMTLTGDHYLMKTAARWFALSRYSDVRPVSSLK</sequence>
<evidence type="ECO:0000256" key="2">
    <source>
        <dbReference type="ARBA" id="ARBA00023125"/>
    </source>
</evidence>
<name>A0AA52H9P0_9PROT</name>
<keyword evidence="3" id="KW-0804">Transcription</keyword>
<dbReference type="SUPFAM" id="SSF46785">
    <property type="entry name" value="Winged helix' DNA-binding domain"/>
    <property type="match status" value="1"/>
</dbReference>
<dbReference type="Gene3D" id="1.10.10.10">
    <property type="entry name" value="Winged helix-like DNA-binding domain superfamily/Winged helix DNA-binding domain"/>
    <property type="match status" value="1"/>
</dbReference>
<keyword evidence="2" id="KW-0238">DNA-binding</keyword>
<keyword evidence="1" id="KW-0805">Transcription regulation</keyword>
<dbReference type="InterPro" id="IPR036388">
    <property type="entry name" value="WH-like_DNA-bd_sf"/>
</dbReference>
<dbReference type="AlphaFoldDB" id="A0AA52H9P0"/>
<dbReference type="InterPro" id="IPR002577">
    <property type="entry name" value="HTH_HxlR"/>
</dbReference>
<accession>A0AA52H9P0</accession>